<gene>
    <name evidence="7" type="ORF">GCM10010521_42720</name>
</gene>
<dbReference type="Pfam" id="PF01565">
    <property type="entry name" value="FAD_binding_4"/>
    <property type="match status" value="1"/>
</dbReference>
<dbReference type="Gene3D" id="3.30.465.10">
    <property type="match status" value="1"/>
</dbReference>
<dbReference type="SUPFAM" id="SSF56176">
    <property type="entry name" value="FAD-binding/transporter-associated domain-like"/>
    <property type="match status" value="1"/>
</dbReference>
<dbReference type="InterPro" id="IPR036318">
    <property type="entry name" value="FAD-bd_PCMH-like_sf"/>
</dbReference>
<dbReference type="Gene3D" id="3.40.462.20">
    <property type="match status" value="1"/>
</dbReference>
<evidence type="ECO:0000259" key="6">
    <source>
        <dbReference type="PROSITE" id="PS51387"/>
    </source>
</evidence>
<feature type="domain" description="FAD-binding PCMH-type" evidence="6">
    <location>
        <begin position="41"/>
        <end position="208"/>
    </location>
</feature>
<keyword evidence="5" id="KW-0560">Oxidoreductase</keyword>
<keyword evidence="8" id="KW-1185">Reference proteome</keyword>
<comment type="cofactor">
    <cofactor evidence="1">
        <name>FAD</name>
        <dbReference type="ChEBI" id="CHEBI:57692"/>
    </cofactor>
</comment>
<dbReference type="PROSITE" id="PS51387">
    <property type="entry name" value="FAD_PCMH"/>
    <property type="match status" value="1"/>
</dbReference>
<dbReference type="Gene3D" id="3.30.43.10">
    <property type="entry name" value="Uridine Diphospho-n-acetylenolpyruvylglucosamine Reductase, domain 2"/>
    <property type="match status" value="1"/>
</dbReference>
<evidence type="ECO:0000256" key="5">
    <source>
        <dbReference type="ARBA" id="ARBA00023002"/>
    </source>
</evidence>
<keyword evidence="4" id="KW-0274">FAD</keyword>
<dbReference type="InterPro" id="IPR016167">
    <property type="entry name" value="FAD-bd_PCMH_sub1"/>
</dbReference>
<reference evidence="8" key="1">
    <citation type="journal article" date="2019" name="Int. J. Syst. Evol. Microbiol.">
        <title>The Global Catalogue of Microorganisms (GCM) 10K type strain sequencing project: providing services to taxonomists for standard genome sequencing and annotation.</title>
        <authorList>
            <consortium name="The Broad Institute Genomics Platform"/>
            <consortium name="The Broad Institute Genome Sequencing Center for Infectious Disease"/>
            <person name="Wu L."/>
            <person name="Ma J."/>
        </authorList>
    </citation>
    <scope>NUCLEOTIDE SEQUENCE [LARGE SCALE GENOMIC DNA]</scope>
    <source>
        <strain evidence="8">JCM 11574</strain>
    </source>
</reference>
<dbReference type="InterPro" id="IPR012951">
    <property type="entry name" value="BBE"/>
</dbReference>
<dbReference type="Pfam" id="PF08031">
    <property type="entry name" value="BBE"/>
    <property type="match status" value="1"/>
</dbReference>
<name>A0ABP6NJU1_9ACTN</name>
<sequence>MTDPQPGEAVARALGGSFAGAVHLPGAESYGTERLAWMRAVDSHPAAVAEATGADDIQAAVRAARELGLPFAVQSTGHGAVLPSDGGLLLRTSTLNRVEVDPAARTALVGPGALWSDVIAAAAPHGLAPLSGTASVGATGFTLGGGIGWLSRAYGYAADSLLSAEVVCADGELRTANADENGDLWWALRGGSGNFGVVTGYVIRLYPVRTVYAGAAFFPIERGADGLAHYLEWVPTVPDQMSTAVLLMRMPPGPPMPEPMRDKQFLCLRVCYDGPADEGERLLKPLLDAWGTPLINHIAEMPYAQSGPAITGPPPPPMVAAQEIDLFHELPQDAVDMMVAAGGADSPAPPMSTVEVRHWGGAMAAPGPDAGPAGHRDVPFSVITTAMVPAPEAAERVDGWVHGLADRLRPYATGGTFLNFLTDGTRTRTAFTDTNWARLTEAKRRWDPDNFFRVNHNIPPR</sequence>
<proteinExistence type="inferred from homology"/>
<dbReference type="InterPro" id="IPR050416">
    <property type="entry name" value="FAD-linked_Oxidoreductase"/>
</dbReference>
<dbReference type="InterPro" id="IPR016166">
    <property type="entry name" value="FAD-bd_PCMH"/>
</dbReference>
<evidence type="ECO:0000256" key="2">
    <source>
        <dbReference type="ARBA" id="ARBA00005466"/>
    </source>
</evidence>
<evidence type="ECO:0000256" key="1">
    <source>
        <dbReference type="ARBA" id="ARBA00001974"/>
    </source>
</evidence>
<dbReference type="InterPro" id="IPR006094">
    <property type="entry name" value="Oxid_FAD_bind_N"/>
</dbReference>
<protein>
    <submittedName>
        <fullName evidence="7">FAD-binding oxidoreductase</fullName>
    </submittedName>
</protein>
<keyword evidence="3" id="KW-0285">Flavoprotein</keyword>
<dbReference type="RefSeq" id="WP_345054350.1">
    <property type="nucleotide sequence ID" value="NZ_BAAAVM010000057.1"/>
</dbReference>
<accession>A0ABP6NJU1</accession>
<dbReference type="PANTHER" id="PTHR42973:SF39">
    <property type="entry name" value="FAD-BINDING PCMH-TYPE DOMAIN-CONTAINING PROTEIN"/>
    <property type="match status" value="1"/>
</dbReference>
<evidence type="ECO:0000313" key="8">
    <source>
        <dbReference type="Proteomes" id="UP001500893"/>
    </source>
</evidence>
<organism evidence="7 8">
    <name type="scientific">Streptomyces rameus</name>
    <dbReference type="NCBI Taxonomy" id="68261"/>
    <lineage>
        <taxon>Bacteria</taxon>
        <taxon>Bacillati</taxon>
        <taxon>Actinomycetota</taxon>
        <taxon>Actinomycetes</taxon>
        <taxon>Kitasatosporales</taxon>
        <taxon>Streptomycetaceae</taxon>
        <taxon>Streptomyces</taxon>
    </lineage>
</organism>
<evidence type="ECO:0000313" key="7">
    <source>
        <dbReference type="EMBL" id="GAA3150516.1"/>
    </source>
</evidence>
<evidence type="ECO:0000256" key="4">
    <source>
        <dbReference type="ARBA" id="ARBA00022827"/>
    </source>
</evidence>
<comment type="similarity">
    <text evidence="2">Belongs to the oxygen-dependent FAD-linked oxidoreductase family.</text>
</comment>
<dbReference type="Proteomes" id="UP001500893">
    <property type="component" value="Unassembled WGS sequence"/>
</dbReference>
<evidence type="ECO:0000256" key="3">
    <source>
        <dbReference type="ARBA" id="ARBA00022630"/>
    </source>
</evidence>
<dbReference type="InterPro" id="IPR016169">
    <property type="entry name" value="FAD-bd_PCMH_sub2"/>
</dbReference>
<dbReference type="EMBL" id="BAAAVM010000057">
    <property type="protein sequence ID" value="GAA3150516.1"/>
    <property type="molecule type" value="Genomic_DNA"/>
</dbReference>
<dbReference type="PANTHER" id="PTHR42973">
    <property type="entry name" value="BINDING OXIDOREDUCTASE, PUTATIVE (AFU_ORTHOLOGUE AFUA_1G17690)-RELATED"/>
    <property type="match status" value="1"/>
</dbReference>
<comment type="caution">
    <text evidence="7">The sequence shown here is derived from an EMBL/GenBank/DDBJ whole genome shotgun (WGS) entry which is preliminary data.</text>
</comment>